<gene>
    <name evidence="4" type="ORF">ESB00_06710</name>
</gene>
<dbReference type="PROSITE" id="PS50110">
    <property type="entry name" value="RESPONSE_REGULATORY"/>
    <property type="match status" value="1"/>
</dbReference>
<dbReference type="InterPro" id="IPR050595">
    <property type="entry name" value="Bact_response_regulator"/>
</dbReference>
<feature type="domain" description="Response regulatory" evidence="3">
    <location>
        <begin position="4"/>
        <end position="120"/>
    </location>
</feature>
<protein>
    <submittedName>
        <fullName evidence="4">Response regulator</fullName>
    </submittedName>
</protein>
<dbReference type="AlphaFoldDB" id="A0A4Q1C989"/>
<dbReference type="GO" id="GO:0000160">
    <property type="term" value="P:phosphorelay signal transduction system"/>
    <property type="evidence" value="ECO:0007669"/>
    <property type="project" value="InterPro"/>
</dbReference>
<proteinExistence type="predicted"/>
<reference evidence="4 5" key="1">
    <citation type="submission" date="2019-01" db="EMBL/GenBank/DDBJ databases">
        <title>Lacunisphaera sp. strain TWA-58.</title>
        <authorList>
            <person name="Chen W.-M."/>
        </authorList>
    </citation>
    <scope>NUCLEOTIDE SEQUENCE [LARGE SCALE GENOMIC DNA]</scope>
    <source>
        <strain evidence="4 5">TWA-58</strain>
    </source>
</reference>
<keyword evidence="1 2" id="KW-0597">Phosphoprotein</keyword>
<organism evidence="4 5">
    <name type="scientific">Oleiharenicola lentus</name>
    <dbReference type="NCBI Taxonomy" id="2508720"/>
    <lineage>
        <taxon>Bacteria</taxon>
        <taxon>Pseudomonadati</taxon>
        <taxon>Verrucomicrobiota</taxon>
        <taxon>Opitutia</taxon>
        <taxon>Opitutales</taxon>
        <taxon>Opitutaceae</taxon>
        <taxon>Oleiharenicola</taxon>
    </lineage>
</organism>
<dbReference type="OrthoDB" id="9790669at2"/>
<evidence type="ECO:0000256" key="2">
    <source>
        <dbReference type="PROSITE-ProRule" id="PRU00169"/>
    </source>
</evidence>
<evidence type="ECO:0000313" key="4">
    <source>
        <dbReference type="EMBL" id="RXK55577.1"/>
    </source>
</evidence>
<dbReference type="Gene3D" id="3.40.50.2300">
    <property type="match status" value="1"/>
</dbReference>
<dbReference type="Proteomes" id="UP000290218">
    <property type="component" value="Unassembled WGS sequence"/>
</dbReference>
<dbReference type="PANTHER" id="PTHR44591">
    <property type="entry name" value="STRESS RESPONSE REGULATOR PROTEIN 1"/>
    <property type="match status" value="1"/>
</dbReference>
<dbReference type="EMBL" id="SDHX01000001">
    <property type="protein sequence ID" value="RXK55577.1"/>
    <property type="molecule type" value="Genomic_DNA"/>
</dbReference>
<accession>A0A4Q1C989</accession>
<dbReference type="Pfam" id="PF00072">
    <property type="entry name" value="Response_reg"/>
    <property type="match status" value="1"/>
</dbReference>
<dbReference type="RefSeq" id="WP_129046942.1">
    <property type="nucleotide sequence ID" value="NZ_SDHX01000001.1"/>
</dbReference>
<dbReference type="InterPro" id="IPR001789">
    <property type="entry name" value="Sig_transdc_resp-reg_receiver"/>
</dbReference>
<evidence type="ECO:0000256" key="1">
    <source>
        <dbReference type="ARBA" id="ARBA00022553"/>
    </source>
</evidence>
<keyword evidence="5" id="KW-1185">Reference proteome</keyword>
<dbReference type="SUPFAM" id="SSF52172">
    <property type="entry name" value="CheY-like"/>
    <property type="match status" value="1"/>
</dbReference>
<name>A0A4Q1C989_9BACT</name>
<feature type="modified residue" description="4-aspartylphosphate" evidence="2">
    <location>
        <position position="53"/>
    </location>
</feature>
<comment type="caution">
    <text evidence="4">The sequence shown here is derived from an EMBL/GenBank/DDBJ whole genome shotgun (WGS) entry which is preliminary data.</text>
</comment>
<dbReference type="InterPro" id="IPR011006">
    <property type="entry name" value="CheY-like_superfamily"/>
</dbReference>
<sequence>MRPTILTVDDAKAVRLLAEKALRPFACQTAEASNGYNALFAMEKALPDLILLDVSMPIMNGLEMLEMLKSKPELAAIPVIMLTSPADHTVAGRIAELGVAGTLLKPFSEARLLEAVQAVLPLKPA</sequence>
<evidence type="ECO:0000259" key="3">
    <source>
        <dbReference type="PROSITE" id="PS50110"/>
    </source>
</evidence>
<dbReference type="PANTHER" id="PTHR44591:SF23">
    <property type="entry name" value="CHEY SUBFAMILY"/>
    <property type="match status" value="1"/>
</dbReference>
<dbReference type="SMART" id="SM00448">
    <property type="entry name" value="REC"/>
    <property type="match status" value="1"/>
</dbReference>
<evidence type="ECO:0000313" key="5">
    <source>
        <dbReference type="Proteomes" id="UP000290218"/>
    </source>
</evidence>